<dbReference type="InterPro" id="IPR011990">
    <property type="entry name" value="TPR-like_helical_dom_sf"/>
</dbReference>
<dbReference type="AlphaFoldDB" id="X6NEM1"/>
<accession>X6NEM1</accession>
<dbReference type="EMBL" id="ASPP01008965">
    <property type="protein sequence ID" value="ETO24780.1"/>
    <property type="molecule type" value="Genomic_DNA"/>
</dbReference>
<keyword evidence="3" id="KW-1185">Reference proteome</keyword>
<reference evidence="2 3" key="1">
    <citation type="journal article" date="2013" name="Curr. Biol.">
        <title>The Genome of the Foraminiferan Reticulomyxa filosa.</title>
        <authorList>
            <person name="Glockner G."/>
            <person name="Hulsmann N."/>
            <person name="Schleicher M."/>
            <person name="Noegel A.A."/>
            <person name="Eichinger L."/>
            <person name="Gallinger C."/>
            <person name="Pawlowski J."/>
            <person name="Sierra R."/>
            <person name="Euteneuer U."/>
            <person name="Pillet L."/>
            <person name="Moustafa A."/>
            <person name="Platzer M."/>
            <person name="Groth M."/>
            <person name="Szafranski K."/>
            <person name="Schliwa M."/>
        </authorList>
    </citation>
    <scope>NUCLEOTIDE SEQUENCE [LARGE SCALE GENOMIC DNA]</scope>
</reference>
<sequence>MTVIPIKGFFNSFYSKPYLFCIAHIRQVRRMTQLEGSAEQVRLSPDVQASAKPNFREIVSTQKTLDYSFVCKSCFPYDSKAFQKAIEQCIRENTHDAIPQIFELARDRNIVFEVGFFEKIFRQLDSVKRGQVFDEWFIHRPHPSVTLNVSLINMMIKDHVHKGNFKQILDYIRVLIGTYDKAPNATTCTLMLSACVKAHDMESAEIVWDAIEHDPKIEKNVSLLNHMLRTKKMVDLLYRSQQLKPPVQIDINTCWIIQRILLHSNQYEELVDFCERLPMLCQQNKIEQYYRIASWRSNAHLKMLQKLDPNIHLEQFSFHQQRFTHIFQKELYPNAPGNRIQRNETLLLMEFYVVSNRSNWMDAVPDIERILFQDSNHIRSVNYWNTMSLGEHNVWLDLSAMSPIMDTFLLRYLMTFRRDELKEKFDNGPIKIAFESPNALKRIGKKPLKYNLKKGASAKNDLQKWKVHIRLEPDATYPFVFLLNQEDVAFFFQTVPPRTDFIFGRYLIIKISIRQKKNLNFELREILNYTCYDIVGFPAAERGAQTVIRKVFALLSNLKQKINDLNKRENKQQDSTSEREKTSRESE</sequence>
<protein>
    <submittedName>
        <fullName evidence="2">Uncharacterized protein</fullName>
    </submittedName>
</protein>
<evidence type="ECO:0000313" key="3">
    <source>
        <dbReference type="Proteomes" id="UP000023152"/>
    </source>
</evidence>
<feature type="region of interest" description="Disordered" evidence="1">
    <location>
        <begin position="565"/>
        <end position="587"/>
    </location>
</feature>
<evidence type="ECO:0000313" key="2">
    <source>
        <dbReference type="EMBL" id="ETO24780.1"/>
    </source>
</evidence>
<dbReference type="Gene3D" id="1.25.40.10">
    <property type="entry name" value="Tetratricopeptide repeat domain"/>
    <property type="match status" value="1"/>
</dbReference>
<organism evidence="2 3">
    <name type="scientific">Reticulomyxa filosa</name>
    <dbReference type="NCBI Taxonomy" id="46433"/>
    <lineage>
        <taxon>Eukaryota</taxon>
        <taxon>Sar</taxon>
        <taxon>Rhizaria</taxon>
        <taxon>Retaria</taxon>
        <taxon>Foraminifera</taxon>
        <taxon>Monothalamids</taxon>
        <taxon>Reticulomyxidae</taxon>
        <taxon>Reticulomyxa</taxon>
    </lineage>
</organism>
<proteinExistence type="predicted"/>
<dbReference type="Proteomes" id="UP000023152">
    <property type="component" value="Unassembled WGS sequence"/>
</dbReference>
<gene>
    <name evidence="2" type="ORF">RFI_12376</name>
</gene>
<name>X6NEM1_RETFI</name>
<comment type="caution">
    <text evidence="2">The sequence shown here is derived from an EMBL/GenBank/DDBJ whole genome shotgun (WGS) entry which is preliminary data.</text>
</comment>
<evidence type="ECO:0000256" key="1">
    <source>
        <dbReference type="SAM" id="MobiDB-lite"/>
    </source>
</evidence>